<gene>
    <name evidence="2" type="ORF">GQ466_09480</name>
</gene>
<dbReference type="Proteomes" id="UP000431901">
    <property type="component" value="Unassembled WGS sequence"/>
</dbReference>
<organism evidence="2 3">
    <name type="scientific">Actinomadura rayongensis</name>
    <dbReference type="NCBI Taxonomy" id="1429076"/>
    <lineage>
        <taxon>Bacteria</taxon>
        <taxon>Bacillati</taxon>
        <taxon>Actinomycetota</taxon>
        <taxon>Actinomycetes</taxon>
        <taxon>Streptosporangiales</taxon>
        <taxon>Thermomonosporaceae</taxon>
        <taxon>Actinomadura</taxon>
    </lineage>
</organism>
<dbReference type="OrthoDB" id="3340987at2"/>
<reference evidence="2 3" key="1">
    <citation type="submission" date="2019-12" db="EMBL/GenBank/DDBJ databases">
        <title>Nocardia macrotermitis sp. nov. and Nocardia aurantia sp. nov., isolated from the gut of the fungus growing-termite Macrotermes natalensis.</title>
        <authorList>
            <person name="Christine B."/>
            <person name="Rene B."/>
        </authorList>
    </citation>
    <scope>NUCLEOTIDE SEQUENCE [LARGE SCALE GENOMIC DNA]</scope>
    <source>
        <strain evidence="2 3">DSM 102126</strain>
    </source>
</reference>
<name>A0A6I4W4A5_9ACTN</name>
<evidence type="ECO:0000313" key="2">
    <source>
        <dbReference type="EMBL" id="MXQ64268.1"/>
    </source>
</evidence>
<evidence type="ECO:0000313" key="3">
    <source>
        <dbReference type="Proteomes" id="UP000431901"/>
    </source>
</evidence>
<dbReference type="EMBL" id="WUTW01000002">
    <property type="protein sequence ID" value="MXQ64268.1"/>
    <property type="molecule type" value="Genomic_DNA"/>
</dbReference>
<comment type="caution">
    <text evidence="2">The sequence shown here is derived from an EMBL/GenBank/DDBJ whole genome shotgun (WGS) entry which is preliminary data.</text>
</comment>
<dbReference type="AlphaFoldDB" id="A0A6I4W4A5"/>
<keyword evidence="3" id="KW-1185">Reference proteome</keyword>
<accession>A0A6I4W4A5</accession>
<proteinExistence type="predicted"/>
<dbReference type="RefSeq" id="WP_161102521.1">
    <property type="nucleotide sequence ID" value="NZ_WUTW01000002.1"/>
</dbReference>
<feature type="region of interest" description="Disordered" evidence="1">
    <location>
        <begin position="50"/>
        <end position="78"/>
    </location>
</feature>
<sequence length="246" mass="26149">MALRVGTSVLRRTSSGRQRHGARNRATMHVRGIAVAIVVSALAACSAGTSNATRDRAPATRASSTEFISSPDEEDCTGRPWRPQNPAFAGPGPHLIAPIPLTEGSPDDVAVTFTGQAHEPYVSGSLQQDRGADPSVLTWNDRLEQVQLLACITAAKGAGPIGKVTCTFTDPPGTAHRFPLYSGNYSVTLREARTGREVETLTVPGTLNGTDNCPSVATDTDILLRALDWKEVSDRLRPLSSQPAPR</sequence>
<evidence type="ECO:0000256" key="1">
    <source>
        <dbReference type="SAM" id="MobiDB-lite"/>
    </source>
</evidence>
<feature type="region of interest" description="Disordered" evidence="1">
    <location>
        <begin position="1"/>
        <end position="24"/>
    </location>
</feature>
<protein>
    <submittedName>
        <fullName evidence="2">Uncharacterized protein</fullName>
    </submittedName>
</protein>